<dbReference type="EMBL" id="JARAYU010000002">
    <property type="protein sequence ID" value="MDX3699633.1"/>
    <property type="molecule type" value="Genomic_DNA"/>
</dbReference>
<keyword evidence="2" id="KW-1185">Reference proteome</keyword>
<reference evidence="1 2" key="1">
    <citation type="journal article" date="2023" name="Microb. Genom.">
        <title>Mesoterricola silvestris gen. nov., sp. nov., Mesoterricola sediminis sp. nov., Geothrix oryzae sp. nov., Geothrix edaphica sp. nov., Geothrix rubra sp. nov., and Geothrix limicola sp. nov., six novel members of Acidobacteriota isolated from soils.</title>
        <authorList>
            <person name="Weisberg A.J."/>
            <person name="Pearce E."/>
            <person name="Kramer C.G."/>
            <person name="Chang J.H."/>
            <person name="Clarke C.R."/>
        </authorList>
    </citation>
    <scope>NUCLEOTIDE SEQUENCE [LARGE SCALE GENOMIC DNA]</scope>
    <source>
        <strain evidence="1 2">ID09-01A</strain>
    </source>
</reference>
<dbReference type="Proteomes" id="UP001271274">
    <property type="component" value="Unassembled WGS sequence"/>
</dbReference>
<comment type="caution">
    <text evidence="1">The sequence shown here is derived from an EMBL/GenBank/DDBJ whole genome shotgun (WGS) entry which is preliminary data.</text>
</comment>
<evidence type="ECO:0000313" key="2">
    <source>
        <dbReference type="Proteomes" id="UP001271274"/>
    </source>
</evidence>
<dbReference type="RefSeq" id="WP_319061766.1">
    <property type="nucleotide sequence ID" value="NZ_JARAYU010000002.1"/>
</dbReference>
<protein>
    <submittedName>
        <fullName evidence="1">Uncharacterized protein</fullName>
    </submittedName>
</protein>
<evidence type="ECO:0000313" key="1">
    <source>
        <dbReference type="EMBL" id="MDX3699633.1"/>
    </source>
</evidence>
<gene>
    <name evidence="1" type="ORF">PV662_07650</name>
</gene>
<proteinExistence type="predicted"/>
<sequence>MKLHYDMPPLRQHEGAIHEVLVNVETEDVQHGQGAVDLTGVLGAIAKLFRIAD</sequence>
<accession>A0ABU4N982</accession>
<organism evidence="1 2">
    <name type="scientific">Streptomyces europaeiscabiei</name>
    <dbReference type="NCBI Taxonomy" id="146819"/>
    <lineage>
        <taxon>Bacteria</taxon>
        <taxon>Bacillati</taxon>
        <taxon>Actinomycetota</taxon>
        <taxon>Actinomycetes</taxon>
        <taxon>Kitasatosporales</taxon>
        <taxon>Streptomycetaceae</taxon>
        <taxon>Streptomyces</taxon>
    </lineage>
</organism>
<name>A0ABU4N982_9ACTN</name>